<dbReference type="EMBL" id="JAXUIC010000004">
    <property type="protein sequence ID" value="KAK4591583.1"/>
    <property type="molecule type" value="Genomic_DNA"/>
</dbReference>
<comment type="caution">
    <text evidence="1">The sequence shown here is derived from an EMBL/GenBank/DDBJ whole genome shotgun (WGS) entry which is preliminary data.</text>
</comment>
<protein>
    <submittedName>
        <fullName evidence="1">Uncharacterized protein</fullName>
    </submittedName>
</protein>
<proteinExistence type="predicted"/>
<reference evidence="1 2" key="1">
    <citation type="journal article" date="2023" name="G3 (Bethesda)">
        <title>A haplotype-resolved chromosome-scale genome for Quercus rubra L. provides insights into the genetics of adaptive traits for red oak species.</title>
        <authorList>
            <person name="Kapoor B."/>
            <person name="Jenkins J."/>
            <person name="Schmutz J."/>
            <person name="Zhebentyayeva T."/>
            <person name="Kuelheim C."/>
            <person name="Coggeshall M."/>
            <person name="Heim C."/>
            <person name="Lasky J.R."/>
            <person name="Leites L."/>
            <person name="Islam-Faridi N."/>
            <person name="Romero-Severson J."/>
            <person name="DeLeo V.L."/>
            <person name="Lucas S.M."/>
            <person name="Lazic D."/>
            <person name="Gailing O."/>
            <person name="Carlson J."/>
            <person name="Staton M."/>
        </authorList>
    </citation>
    <scope>NUCLEOTIDE SEQUENCE [LARGE SCALE GENOMIC DNA]</scope>
    <source>
        <strain evidence="1">Pseudo-F2</strain>
    </source>
</reference>
<evidence type="ECO:0000313" key="1">
    <source>
        <dbReference type="EMBL" id="KAK4591583.1"/>
    </source>
</evidence>
<evidence type="ECO:0000313" key="2">
    <source>
        <dbReference type="Proteomes" id="UP001324115"/>
    </source>
</evidence>
<name>A0AAN7FDQ6_QUERU</name>
<dbReference type="Proteomes" id="UP001324115">
    <property type="component" value="Unassembled WGS sequence"/>
</dbReference>
<accession>A0AAN7FDQ6</accession>
<keyword evidence="2" id="KW-1185">Reference proteome</keyword>
<gene>
    <name evidence="1" type="ORF">RGQ29_016135</name>
</gene>
<dbReference type="AlphaFoldDB" id="A0AAN7FDQ6"/>
<organism evidence="1 2">
    <name type="scientific">Quercus rubra</name>
    <name type="common">Northern red oak</name>
    <name type="synonym">Quercus borealis</name>
    <dbReference type="NCBI Taxonomy" id="3512"/>
    <lineage>
        <taxon>Eukaryota</taxon>
        <taxon>Viridiplantae</taxon>
        <taxon>Streptophyta</taxon>
        <taxon>Embryophyta</taxon>
        <taxon>Tracheophyta</taxon>
        <taxon>Spermatophyta</taxon>
        <taxon>Magnoliopsida</taxon>
        <taxon>eudicotyledons</taxon>
        <taxon>Gunneridae</taxon>
        <taxon>Pentapetalae</taxon>
        <taxon>rosids</taxon>
        <taxon>fabids</taxon>
        <taxon>Fagales</taxon>
        <taxon>Fagaceae</taxon>
        <taxon>Quercus</taxon>
    </lineage>
</organism>
<sequence length="157" mass="18705">MWLKVDGFVDKVRSWWEAYTFRGSPSFRIASKLQVLKLDLKKWNEEEFGNVESRMCKLWKDLNDLDLIADCRPLTDEEILEKDWLRTELEKVTLMEEICWRQKSKALWIREGDRNSKFFHRIANSHRRFNTINNLVVEGELTSNPSSIAACISLFYK</sequence>